<dbReference type="EMBL" id="MNPL01016021">
    <property type="protein sequence ID" value="OQR70830.1"/>
    <property type="molecule type" value="Genomic_DNA"/>
</dbReference>
<protein>
    <submittedName>
        <fullName evidence="1">Uncharacterized protein</fullName>
    </submittedName>
</protein>
<dbReference type="Proteomes" id="UP000192247">
    <property type="component" value="Unassembled WGS sequence"/>
</dbReference>
<organism evidence="1 2">
    <name type="scientific">Tropilaelaps mercedesae</name>
    <dbReference type="NCBI Taxonomy" id="418985"/>
    <lineage>
        <taxon>Eukaryota</taxon>
        <taxon>Metazoa</taxon>
        <taxon>Ecdysozoa</taxon>
        <taxon>Arthropoda</taxon>
        <taxon>Chelicerata</taxon>
        <taxon>Arachnida</taxon>
        <taxon>Acari</taxon>
        <taxon>Parasitiformes</taxon>
        <taxon>Mesostigmata</taxon>
        <taxon>Gamasina</taxon>
        <taxon>Dermanyssoidea</taxon>
        <taxon>Laelapidae</taxon>
        <taxon>Tropilaelaps</taxon>
    </lineage>
</organism>
<name>A0A1V9XBA8_9ACAR</name>
<evidence type="ECO:0000313" key="1">
    <source>
        <dbReference type="EMBL" id="OQR70830.1"/>
    </source>
</evidence>
<reference evidence="1 2" key="1">
    <citation type="journal article" date="2017" name="Gigascience">
        <title>Draft genome of the honey bee ectoparasitic mite, Tropilaelaps mercedesae, is shaped by the parasitic life history.</title>
        <authorList>
            <person name="Dong X."/>
            <person name="Armstrong S.D."/>
            <person name="Xia D."/>
            <person name="Makepeace B.L."/>
            <person name="Darby A.C."/>
            <person name="Kadowaki T."/>
        </authorList>
    </citation>
    <scope>NUCLEOTIDE SEQUENCE [LARGE SCALE GENOMIC DNA]</scope>
    <source>
        <strain evidence="1">Wuxi-XJTLU</strain>
    </source>
</reference>
<evidence type="ECO:0000313" key="2">
    <source>
        <dbReference type="Proteomes" id="UP000192247"/>
    </source>
</evidence>
<comment type="caution">
    <text evidence="1">The sequence shown here is derived from an EMBL/GenBank/DDBJ whole genome shotgun (WGS) entry which is preliminary data.</text>
</comment>
<sequence>MAKRRDCRNTSPKAQYEPSYKGQSMTVLAIDDITRFRDALRLITSLTGGSLEFKAARWKSFVKAVHMTLASSIDGILRGTYRHILDKATASRILPYFHI</sequence>
<proteinExistence type="predicted"/>
<accession>A0A1V9XBA8</accession>
<gene>
    <name evidence="1" type="ORF">BIW11_04086</name>
</gene>
<dbReference type="AlphaFoldDB" id="A0A1V9XBA8"/>
<keyword evidence="2" id="KW-1185">Reference proteome</keyword>
<dbReference type="InParanoid" id="A0A1V9XBA8"/>